<keyword evidence="7" id="KW-0256">Endoplasmic reticulum</keyword>
<reference evidence="11 12" key="1">
    <citation type="submission" date="2014-04" db="EMBL/GenBank/DDBJ databases">
        <authorList>
            <consortium name="International Citrus Genome Consortium"/>
            <person name="Gmitter F."/>
            <person name="Chen C."/>
            <person name="Farmerie W."/>
            <person name="Harkins T."/>
            <person name="Desany B."/>
            <person name="Mohiuddin M."/>
            <person name="Kodira C."/>
            <person name="Borodovsky M."/>
            <person name="Lomsadze A."/>
            <person name="Burns P."/>
            <person name="Jenkins J."/>
            <person name="Prochnik S."/>
            <person name="Shu S."/>
            <person name="Chapman J."/>
            <person name="Pitluck S."/>
            <person name="Schmutz J."/>
            <person name="Rokhsar D."/>
        </authorList>
    </citation>
    <scope>NUCLEOTIDE SEQUENCE</scope>
</reference>
<sequence>MWELYHGLVAVMLIQRLLDKFPSCASIGELLLVTVGLVLYFGDMLACTIAKVSGSLISTELVYIKYGIRRSEISIIIQGVVLGLLLFPLLLKYALHLSEGYFNKRYSEARRSNEIRTSLLFFSSLGFILVVIIPSWMQIVQDFHVHPLL</sequence>
<organism evidence="11 12">
    <name type="scientific">Citrus sinensis</name>
    <name type="common">Sweet orange</name>
    <name type="synonym">Citrus aurantium var. sinensis</name>
    <dbReference type="NCBI Taxonomy" id="2711"/>
    <lineage>
        <taxon>Eukaryota</taxon>
        <taxon>Viridiplantae</taxon>
        <taxon>Streptophyta</taxon>
        <taxon>Embryophyta</taxon>
        <taxon>Tracheophyta</taxon>
        <taxon>Spermatophyta</taxon>
        <taxon>Magnoliopsida</taxon>
        <taxon>eudicotyledons</taxon>
        <taxon>Gunneridae</taxon>
        <taxon>Pentapetalae</taxon>
        <taxon>rosids</taxon>
        <taxon>malvids</taxon>
        <taxon>Sapindales</taxon>
        <taxon>Rutaceae</taxon>
        <taxon>Aurantioideae</taxon>
        <taxon>Citrus</taxon>
    </lineage>
</organism>
<feature type="non-terminal residue" evidence="11">
    <location>
        <position position="149"/>
    </location>
</feature>
<proteinExistence type="inferred from homology"/>
<dbReference type="InterPro" id="IPR032974">
    <property type="entry name" value="Polypren_kinase"/>
</dbReference>
<dbReference type="AlphaFoldDB" id="A0A067FAL7"/>
<keyword evidence="4" id="KW-0808">Transferase</keyword>
<gene>
    <name evidence="11" type="ORF">CISIN_1g0083642mg</name>
</gene>
<evidence type="ECO:0000256" key="3">
    <source>
        <dbReference type="ARBA" id="ARBA00012132"/>
    </source>
</evidence>
<keyword evidence="5 10" id="KW-0812">Transmembrane</keyword>
<dbReference type="GO" id="GO:0004168">
    <property type="term" value="F:dolichol kinase activity"/>
    <property type="evidence" value="ECO:0007669"/>
    <property type="project" value="UniProtKB-EC"/>
</dbReference>
<protein>
    <recommendedName>
        <fullName evidence="3">dolichol kinase</fullName>
        <ecNumber evidence="3">2.7.1.108</ecNumber>
    </recommendedName>
</protein>
<comment type="similarity">
    <text evidence="2">Belongs to the polyprenol kinase family.</text>
</comment>
<name>A0A067FAL7_CITSI</name>
<comment type="subcellular location">
    <subcellularLocation>
        <location evidence="1">Endoplasmic reticulum membrane</location>
        <topology evidence="1">Multi-pass membrane protein</topology>
    </subcellularLocation>
</comment>
<evidence type="ECO:0000256" key="7">
    <source>
        <dbReference type="ARBA" id="ARBA00022824"/>
    </source>
</evidence>
<evidence type="ECO:0000256" key="9">
    <source>
        <dbReference type="ARBA" id="ARBA00023136"/>
    </source>
</evidence>
<keyword evidence="12" id="KW-1185">Reference proteome</keyword>
<keyword evidence="6" id="KW-0418">Kinase</keyword>
<evidence type="ECO:0000256" key="10">
    <source>
        <dbReference type="SAM" id="Phobius"/>
    </source>
</evidence>
<evidence type="ECO:0000313" key="11">
    <source>
        <dbReference type="EMBL" id="KDO60216.1"/>
    </source>
</evidence>
<evidence type="ECO:0000256" key="4">
    <source>
        <dbReference type="ARBA" id="ARBA00022679"/>
    </source>
</evidence>
<evidence type="ECO:0000256" key="6">
    <source>
        <dbReference type="ARBA" id="ARBA00022777"/>
    </source>
</evidence>
<feature type="transmembrane region" description="Helical" evidence="10">
    <location>
        <begin position="119"/>
        <end position="139"/>
    </location>
</feature>
<dbReference type="EMBL" id="KK784933">
    <property type="protein sequence ID" value="KDO60216.1"/>
    <property type="molecule type" value="Genomic_DNA"/>
</dbReference>
<evidence type="ECO:0000256" key="5">
    <source>
        <dbReference type="ARBA" id="ARBA00022692"/>
    </source>
</evidence>
<feature type="transmembrane region" description="Helical" evidence="10">
    <location>
        <begin position="30"/>
        <end position="53"/>
    </location>
</feature>
<evidence type="ECO:0000256" key="8">
    <source>
        <dbReference type="ARBA" id="ARBA00022989"/>
    </source>
</evidence>
<accession>A0A067FAL7</accession>
<dbReference type="Proteomes" id="UP000027120">
    <property type="component" value="Unassembled WGS sequence"/>
</dbReference>
<feature type="transmembrane region" description="Helical" evidence="10">
    <location>
        <begin position="73"/>
        <end position="95"/>
    </location>
</feature>
<dbReference type="PANTHER" id="PTHR13205:SF15">
    <property type="entry name" value="DOLICHOL KINASE"/>
    <property type="match status" value="1"/>
</dbReference>
<dbReference type="GO" id="GO:0005789">
    <property type="term" value="C:endoplasmic reticulum membrane"/>
    <property type="evidence" value="ECO:0007669"/>
    <property type="project" value="UniProtKB-SubCell"/>
</dbReference>
<evidence type="ECO:0000256" key="1">
    <source>
        <dbReference type="ARBA" id="ARBA00004477"/>
    </source>
</evidence>
<evidence type="ECO:0000256" key="2">
    <source>
        <dbReference type="ARBA" id="ARBA00010794"/>
    </source>
</evidence>
<keyword evidence="8 10" id="KW-1133">Transmembrane helix</keyword>
<dbReference type="EC" id="2.7.1.108" evidence="3"/>
<dbReference type="PANTHER" id="PTHR13205">
    <property type="entry name" value="TRANSMEMBRANE PROTEIN 15-RELATED"/>
    <property type="match status" value="1"/>
</dbReference>
<evidence type="ECO:0000313" key="12">
    <source>
        <dbReference type="Proteomes" id="UP000027120"/>
    </source>
</evidence>
<keyword evidence="9 10" id="KW-0472">Membrane</keyword>